<proteinExistence type="predicted"/>
<comment type="caution">
    <text evidence="3">The sequence shown here is derived from an EMBL/GenBank/DDBJ whole genome shotgun (WGS) entry which is preliminary data.</text>
</comment>
<keyword evidence="2" id="KW-1133">Transmembrane helix</keyword>
<evidence type="ECO:0000313" key="3">
    <source>
        <dbReference type="EMBL" id="KAL1270152.1"/>
    </source>
</evidence>
<organism evidence="3 4">
    <name type="scientific">Cirrhinus molitorella</name>
    <name type="common">mud carp</name>
    <dbReference type="NCBI Taxonomy" id="172907"/>
    <lineage>
        <taxon>Eukaryota</taxon>
        <taxon>Metazoa</taxon>
        <taxon>Chordata</taxon>
        <taxon>Craniata</taxon>
        <taxon>Vertebrata</taxon>
        <taxon>Euteleostomi</taxon>
        <taxon>Actinopterygii</taxon>
        <taxon>Neopterygii</taxon>
        <taxon>Teleostei</taxon>
        <taxon>Ostariophysi</taxon>
        <taxon>Cypriniformes</taxon>
        <taxon>Cyprinidae</taxon>
        <taxon>Labeoninae</taxon>
        <taxon>Labeonini</taxon>
        <taxon>Cirrhinus</taxon>
    </lineage>
</organism>
<name>A0ABR3MZS9_9TELE</name>
<feature type="region of interest" description="Disordered" evidence="1">
    <location>
        <begin position="38"/>
        <end position="57"/>
    </location>
</feature>
<accession>A0ABR3MZS9</accession>
<evidence type="ECO:0000313" key="4">
    <source>
        <dbReference type="Proteomes" id="UP001558613"/>
    </source>
</evidence>
<keyword evidence="2" id="KW-0812">Transmembrane</keyword>
<dbReference type="Proteomes" id="UP001558613">
    <property type="component" value="Unassembled WGS sequence"/>
</dbReference>
<gene>
    <name evidence="3" type="ORF">QQF64_032441</name>
</gene>
<keyword evidence="4" id="KW-1185">Reference proteome</keyword>
<dbReference type="EMBL" id="JAYMGO010000008">
    <property type="protein sequence ID" value="KAL1270152.1"/>
    <property type="molecule type" value="Genomic_DNA"/>
</dbReference>
<feature type="transmembrane region" description="Helical" evidence="2">
    <location>
        <begin position="115"/>
        <end position="132"/>
    </location>
</feature>
<evidence type="ECO:0000256" key="2">
    <source>
        <dbReference type="SAM" id="Phobius"/>
    </source>
</evidence>
<reference evidence="3 4" key="1">
    <citation type="submission" date="2023-09" db="EMBL/GenBank/DDBJ databases">
        <authorList>
            <person name="Wang M."/>
        </authorList>
    </citation>
    <scope>NUCLEOTIDE SEQUENCE [LARGE SCALE GENOMIC DNA]</scope>
    <source>
        <strain evidence="3">GT-2023</strain>
        <tissue evidence="3">Liver</tissue>
    </source>
</reference>
<sequence>MVPVSLTLTPLFADSFLAVFSKKKRGELSRPPICRSLHQHPVPVKSSKSKDSEKKSPFLAQRFSSNCRPWRKSLPLYRHRGQMSLVLPGEWITGGAKTQPRQAALVLSLPGWRHLLLASLVTAPTGAFFIYLHMHKHPEALRVC</sequence>
<evidence type="ECO:0000256" key="1">
    <source>
        <dbReference type="SAM" id="MobiDB-lite"/>
    </source>
</evidence>
<protein>
    <submittedName>
        <fullName evidence="3">Uncharacterized protein</fullName>
    </submittedName>
</protein>
<keyword evidence="2" id="KW-0472">Membrane</keyword>